<dbReference type="OrthoDB" id="6157941at2759"/>
<evidence type="ECO:0000259" key="1">
    <source>
        <dbReference type="PROSITE" id="PS00028"/>
    </source>
</evidence>
<feature type="domain" description="C2H2-type" evidence="1">
    <location>
        <begin position="31"/>
        <end position="54"/>
    </location>
</feature>
<protein>
    <recommendedName>
        <fullName evidence="1">C2H2-type domain-containing protein</fullName>
    </recommendedName>
</protein>
<accession>A0A6J8EK57</accession>
<dbReference type="AlphaFoldDB" id="A0A6J8EK57"/>
<gene>
    <name evidence="2" type="ORF">MCOR_53006</name>
</gene>
<dbReference type="EMBL" id="CACVKT020009173">
    <property type="protein sequence ID" value="CAC5420818.1"/>
    <property type="molecule type" value="Genomic_DNA"/>
</dbReference>
<reference evidence="2 3" key="1">
    <citation type="submission" date="2020-06" db="EMBL/GenBank/DDBJ databases">
        <authorList>
            <person name="Li R."/>
            <person name="Bekaert M."/>
        </authorList>
    </citation>
    <scope>NUCLEOTIDE SEQUENCE [LARGE SCALE GENOMIC DNA]</scope>
    <source>
        <strain evidence="3">wild</strain>
    </source>
</reference>
<evidence type="ECO:0000313" key="3">
    <source>
        <dbReference type="Proteomes" id="UP000507470"/>
    </source>
</evidence>
<keyword evidence="3" id="KW-1185">Reference proteome</keyword>
<dbReference type="PROSITE" id="PS00028">
    <property type="entry name" value="ZINC_FINGER_C2H2_1"/>
    <property type="match status" value="1"/>
</dbReference>
<organism evidence="2 3">
    <name type="scientific">Mytilus coruscus</name>
    <name type="common">Sea mussel</name>
    <dbReference type="NCBI Taxonomy" id="42192"/>
    <lineage>
        <taxon>Eukaryota</taxon>
        <taxon>Metazoa</taxon>
        <taxon>Spiralia</taxon>
        <taxon>Lophotrochozoa</taxon>
        <taxon>Mollusca</taxon>
        <taxon>Bivalvia</taxon>
        <taxon>Autobranchia</taxon>
        <taxon>Pteriomorphia</taxon>
        <taxon>Mytilida</taxon>
        <taxon>Mytiloidea</taxon>
        <taxon>Mytilidae</taxon>
        <taxon>Mytilinae</taxon>
        <taxon>Mytilus</taxon>
    </lineage>
</organism>
<proteinExistence type="predicted"/>
<sequence length="519" mass="59876">MKCNFETRTFAKLIIHYRFVHSHERDFQITCSVDGCVRTYNNTDSFLKHVKRKHKTFHENHLSRWREFNAQADVAQNLQPIQDNCLDSDGENLLDNAEEQNEIDISDIDFKRRFAIFLLNLRENFKLPSNSISQVVNELTDMICYHQAEVLKKVISFCSDKGLGEGEIDQLKLLMTEQSQIESACLQLNSEYKLNKYVRENFGFVPPVQYDLNRNSKHGKYQYIPIFQTLEKLLSHDDVFSYIINDHQSDHTALQIIFYFDEFTASNPIGHKVKNFKIGAFYMTLGNIPPKYKSQLYTIQLVALCMSSLLKTHGFKEVLQPLIYDLKLLETEGITITKSDGDHKFYGSLSVVLADNLGAHGIGGFLESFSCLRNCRFCFVTRDNMQTQLYCDDFNLRTEEMHSAQLKNLERDSSLSSVYGVKGDSPLNSLEYFHVTQGLPSDLAHDLFEGVVCYVLTNTVESLVRAGLFTLEDLNDAILNFQFEMTDVSNKPTTVQKTLRNFNINKRLHRLGVWPDFCH</sequence>
<dbReference type="InterPro" id="IPR013087">
    <property type="entry name" value="Znf_C2H2_type"/>
</dbReference>
<name>A0A6J8EK57_MYTCO</name>
<dbReference type="Proteomes" id="UP000507470">
    <property type="component" value="Unassembled WGS sequence"/>
</dbReference>
<evidence type="ECO:0000313" key="2">
    <source>
        <dbReference type="EMBL" id="CAC5420818.1"/>
    </source>
</evidence>